<evidence type="ECO:0000313" key="9">
    <source>
        <dbReference type="Proteomes" id="UP000236497"/>
    </source>
</evidence>
<proteinExistence type="inferred from homology"/>
<evidence type="ECO:0000256" key="4">
    <source>
        <dbReference type="ARBA" id="ARBA00022970"/>
    </source>
</evidence>
<evidence type="ECO:0000256" key="1">
    <source>
        <dbReference type="ARBA" id="ARBA00010062"/>
    </source>
</evidence>
<dbReference type="InterPro" id="IPR028081">
    <property type="entry name" value="Leu-bd"/>
</dbReference>
<dbReference type="PANTHER" id="PTHR30483:SF6">
    <property type="entry name" value="PERIPLASMIC BINDING PROTEIN OF ABC TRANSPORTER FOR NATURAL AMINO ACIDS"/>
    <property type="match status" value="1"/>
</dbReference>
<feature type="chain" id="PRO_5039695088" description="Leucine-binding protein domain-containing protein" evidence="6">
    <location>
        <begin position="21"/>
        <end position="418"/>
    </location>
</feature>
<dbReference type="AlphaFoldDB" id="A0A0H5SDA9"/>
<evidence type="ECO:0000313" key="8">
    <source>
        <dbReference type="EMBL" id="CRZ33352.1"/>
    </source>
</evidence>
<dbReference type="Pfam" id="PF13458">
    <property type="entry name" value="Peripla_BP_6"/>
    <property type="match status" value="1"/>
</dbReference>
<evidence type="ECO:0000256" key="2">
    <source>
        <dbReference type="ARBA" id="ARBA00022448"/>
    </source>
</evidence>
<evidence type="ECO:0000259" key="7">
    <source>
        <dbReference type="Pfam" id="PF13458"/>
    </source>
</evidence>
<dbReference type="RefSeq" id="WP_103201539.1">
    <property type="nucleotide sequence ID" value="NZ_CVTD020000006.1"/>
</dbReference>
<keyword evidence="3 6" id="KW-0732">Signal</keyword>
<feature type="signal peptide" evidence="6">
    <location>
        <begin position="1"/>
        <end position="20"/>
    </location>
</feature>
<dbReference type="OrthoDB" id="9783240at2"/>
<dbReference type="PROSITE" id="PS51257">
    <property type="entry name" value="PROKAR_LIPOPROTEIN"/>
    <property type="match status" value="1"/>
</dbReference>
<dbReference type="EMBL" id="CVTD020000006">
    <property type="protein sequence ID" value="CRZ33352.1"/>
    <property type="molecule type" value="Genomic_DNA"/>
</dbReference>
<evidence type="ECO:0000256" key="5">
    <source>
        <dbReference type="SAM" id="MobiDB-lite"/>
    </source>
</evidence>
<feature type="compositionally biased region" description="Polar residues" evidence="5">
    <location>
        <begin position="29"/>
        <end position="41"/>
    </location>
</feature>
<comment type="similarity">
    <text evidence="1">Belongs to the leucine-binding protein family.</text>
</comment>
<feature type="domain" description="Leucine-binding protein" evidence="7">
    <location>
        <begin position="68"/>
        <end position="408"/>
    </location>
</feature>
<protein>
    <recommendedName>
        <fullName evidence="7">Leucine-binding protein domain-containing protein</fullName>
    </recommendedName>
</protein>
<reference evidence="8 9" key="1">
    <citation type="submission" date="2015-06" db="EMBL/GenBank/DDBJ databases">
        <authorList>
            <person name="Wibberg Daniel"/>
        </authorList>
    </citation>
    <scope>NUCLEOTIDE SEQUENCE [LARGE SCALE GENOMIC DNA]</scope>
    <source>
        <strain evidence="8 9">T3/55T</strain>
    </source>
</reference>
<keyword evidence="2" id="KW-0813">Transport</keyword>
<feature type="compositionally biased region" description="Basic and acidic residues" evidence="5">
    <location>
        <begin position="42"/>
        <end position="52"/>
    </location>
</feature>
<sequence length="418" mass="45245">MKKRMLSLLLVLSIVIVGLAACGKKDDTSGSNDSGKQQSEQTQDKGEAQDKEETQDDAQNDSDVKKFYIGGIGPITGPAAVYGQHVKNAAEIAVKEINEAGGINGALIEFRFEDDEHDPEKSVNAYNTLKDWGMQILMGTVTSNPSNAVKEETYRDNMFMLTPSASAPEVVQYDNAFQVCFTDPNQGIASAQYIAEHNLASKVAVIYNSSDVYSTGIYEKFAAEAKNHSFEIVAAEAFTDDSNSDFNVQLNKAKAAGAELVFLPIYYEEATLILTQANAMDYKPIFFGCDGLDGILGVENFDASLAEDVMLLTPFAADAQDEKTQNFVKKFEELHGVTPNQFAADAYDAIYIIKAAIEESGVTPDMSVSEICEGLKAAMTKITFDGLTGAGMTWTASGEVNKQPMAVVIKEGKYVSVD</sequence>
<dbReference type="PANTHER" id="PTHR30483">
    <property type="entry name" value="LEUCINE-SPECIFIC-BINDING PROTEIN"/>
    <property type="match status" value="1"/>
</dbReference>
<evidence type="ECO:0000256" key="3">
    <source>
        <dbReference type="ARBA" id="ARBA00022729"/>
    </source>
</evidence>
<keyword evidence="4" id="KW-0029">Amino-acid transport</keyword>
<dbReference type="InterPro" id="IPR000709">
    <property type="entry name" value="Leu_Ile_Val-bd"/>
</dbReference>
<feature type="region of interest" description="Disordered" evidence="5">
    <location>
        <begin position="25"/>
        <end position="62"/>
    </location>
</feature>
<dbReference type="PRINTS" id="PR00337">
    <property type="entry name" value="LEUILEVALBP"/>
</dbReference>
<name>A0A0H5SDA9_HERHM</name>
<dbReference type="Proteomes" id="UP000236497">
    <property type="component" value="Unassembled WGS sequence"/>
</dbReference>
<dbReference type="InterPro" id="IPR051010">
    <property type="entry name" value="BCAA_transport"/>
</dbReference>
<keyword evidence="9" id="KW-1185">Reference proteome</keyword>
<dbReference type="InterPro" id="IPR028082">
    <property type="entry name" value="Peripla_BP_I"/>
</dbReference>
<gene>
    <name evidence="8" type="ORF">HHT355_0138</name>
</gene>
<dbReference type="CDD" id="cd06347">
    <property type="entry name" value="PBP1_ABC_LivK_ligand_binding-like"/>
    <property type="match status" value="1"/>
</dbReference>
<dbReference type="SUPFAM" id="SSF53822">
    <property type="entry name" value="Periplasmic binding protein-like I"/>
    <property type="match status" value="1"/>
</dbReference>
<accession>A0A0H5SDA9</accession>
<dbReference type="GO" id="GO:0006865">
    <property type="term" value="P:amino acid transport"/>
    <property type="evidence" value="ECO:0007669"/>
    <property type="project" value="UniProtKB-KW"/>
</dbReference>
<organism evidence="8 9">
    <name type="scientific">Herbinix hemicellulosilytica</name>
    <dbReference type="NCBI Taxonomy" id="1564487"/>
    <lineage>
        <taxon>Bacteria</taxon>
        <taxon>Bacillati</taxon>
        <taxon>Bacillota</taxon>
        <taxon>Clostridia</taxon>
        <taxon>Lachnospirales</taxon>
        <taxon>Lachnospiraceae</taxon>
        <taxon>Herbinix</taxon>
    </lineage>
</organism>
<evidence type="ECO:0000256" key="6">
    <source>
        <dbReference type="SAM" id="SignalP"/>
    </source>
</evidence>
<dbReference type="Gene3D" id="3.40.50.2300">
    <property type="match status" value="2"/>
</dbReference>